<organism evidence="1 2">
    <name type="scientific">Chryseobacterium takakiae</name>
    <dbReference type="NCBI Taxonomy" id="1302685"/>
    <lineage>
        <taxon>Bacteria</taxon>
        <taxon>Pseudomonadati</taxon>
        <taxon>Bacteroidota</taxon>
        <taxon>Flavobacteriia</taxon>
        <taxon>Flavobacteriales</taxon>
        <taxon>Weeksellaceae</taxon>
        <taxon>Chryseobacterium group</taxon>
        <taxon>Chryseobacterium</taxon>
    </lineage>
</organism>
<dbReference type="Proteomes" id="UP000184236">
    <property type="component" value="Unassembled WGS sequence"/>
</dbReference>
<proteinExistence type="predicted"/>
<dbReference type="STRING" id="1302685.SAMN05444408_102153"/>
<dbReference type="RefSeq" id="WP_072883513.1">
    <property type="nucleotide sequence ID" value="NZ_FQVO01000002.1"/>
</dbReference>
<name>A0A1M4UJN7_9FLAO</name>
<accession>A0A1M4UJN7</accession>
<protein>
    <submittedName>
        <fullName evidence="1">Uncharacterized protein</fullName>
    </submittedName>
</protein>
<dbReference type="EMBL" id="FQVO01000002">
    <property type="protein sequence ID" value="SHE56992.1"/>
    <property type="molecule type" value="Genomic_DNA"/>
</dbReference>
<sequence>MKKLSILIGILFLQNVLAQEEKCGLQKSEFNIYKVNAEDVKCLAKNSDKKNTIFFTFARWCEPCLYHLPNFKKIEEYYSVDSYVLLMDDEGSKMTKSAVDYILEGHPNAKIVILKDKEKRNGRKYKDFLKEITPSQFELVTDMSKYIVLNKSGEVQLVTSWKDNKEYPEWKDDSSTIKRIVLPLLEKK</sequence>
<evidence type="ECO:0000313" key="2">
    <source>
        <dbReference type="Proteomes" id="UP000184236"/>
    </source>
</evidence>
<dbReference type="InterPro" id="IPR036249">
    <property type="entry name" value="Thioredoxin-like_sf"/>
</dbReference>
<dbReference type="Gene3D" id="3.40.30.10">
    <property type="entry name" value="Glutaredoxin"/>
    <property type="match status" value="1"/>
</dbReference>
<gene>
    <name evidence="1" type="ORF">SAMN05444408_102153</name>
</gene>
<reference evidence="2" key="1">
    <citation type="submission" date="2016-11" db="EMBL/GenBank/DDBJ databases">
        <authorList>
            <person name="Varghese N."/>
            <person name="Submissions S."/>
        </authorList>
    </citation>
    <scope>NUCLEOTIDE SEQUENCE [LARGE SCALE GENOMIC DNA]</scope>
    <source>
        <strain evidence="2">DSM 26898</strain>
    </source>
</reference>
<dbReference type="OrthoDB" id="1423529at2"/>
<keyword evidence="2" id="KW-1185">Reference proteome</keyword>
<dbReference type="SUPFAM" id="SSF52833">
    <property type="entry name" value="Thioredoxin-like"/>
    <property type="match status" value="1"/>
</dbReference>
<dbReference type="AlphaFoldDB" id="A0A1M4UJN7"/>
<evidence type="ECO:0000313" key="1">
    <source>
        <dbReference type="EMBL" id="SHE56992.1"/>
    </source>
</evidence>